<dbReference type="OrthoDB" id="1119958at2"/>
<accession>A0A286H3E9</accession>
<dbReference type="Gene3D" id="2.60.120.10">
    <property type="entry name" value="Jelly Rolls"/>
    <property type="match status" value="1"/>
</dbReference>
<name>A0A286H3E9_9ACTN</name>
<dbReference type="InterPro" id="IPR011051">
    <property type="entry name" value="RmlC_Cupin_sf"/>
</dbReference>
<dbReference type="Proteomes" id="UP000219482">
    <property type="component" value="Unassembled WGS sequence"/>
</dbReference>
<organism evidence="1 2">
    <name type="scientific">Blastococcus haudaquaticus</name>
    <dbReference type="NCBI Taxonomy" id="1938745"/>
    <lineage>
        <taxon>Bacteria</taxon>
        <taxon>Bacillati</taxon>
        <taxon>Actinomycetota</taxon>
        <taxon>Actinomycetes</taxon>
        <taxon>Geodermatophilales</taxon>
        <taxon>Geodermatophilaceae</taxon>
        <taxon>Blastococcus</taxon>
    </lineage>
</organism>
<dbReference type="EMBL" id="OCNK01000004">
    <property type="protein sequence ID" value="SOE02323.1"/>
    <property type="molecule type" value="Genomic_DNA"/>
</dbReference>
<evidence type="ECO:0000313" key="2">
    <source>
        <dbReference type="Proteomes" id="UP000219482"/>
    </source>
</evidence>
<sequence length="120" mass="12961">MNGALDDLPLEVQQGGITTRYAEWGDMAVRFARVPAGTDMSPVLEGLPGDRCPSPHWGLVLEGAVRLTGADGDEEITRAGQAYYWPAGHTARMDEDTAFLEIGPVAAMRQFSEHAKAKFA</sequence>
<protein>
    <recommendedName>
        <fullName evidence="3">Cupin domain-containing protein</fullName>
    </recommendedName>
</protein>
<dbReference type="AlphaFoldDB" id="A0A286H3E9"/>
<keyword evidence="2" id="KW-1185">Reference proteome</keyword>
<proteinExistence type="predicted"/>
<evidence type="ECO:0000313" key="1">
    <source>
        <dbReference type="EMBL" id="SOE02323.1"/>
    </source>
</evidence>
<evidence type="ECO:0008006" key="3">
    <source>
        <dbReference type="Google" id="ProtNLM"/>
    </source>
</evidence>
<dbReference type="SUPFAM" id="SSF51182">
    <property type="entry name" value="RmlC-like cupins"/>
    <property type="match status" value="1"/>
</dbReference>
<gene>
    <name evidence="1" type="ORF">SAMN06272739_3509</name>
</gene>
<dbReference type="RefSeq" id="WP_097185207.1">
    <property type="nucleotide sequence ID" value="NZ_OCNK01000004.1"/>
</dbReference>
<reference evidence="2" key="1">
    <citation type="submission" date="2017-09" db="EMBL/GenBank/DDBJ databases">
        <authorList>
            <person name="Varghese N."/>
            <person name="Submissions S."/>
        </authorList>
    </citation>
    <scope>NUCLEOTIDE SEQUENCE [LARGE SCALE GENOMIC DNA]</scope>
    <source>
        <strain evidence="2">DSM 44270</strain>
    </source>
</reference>
<dbReference type="InterPro" id="IPR014710">
    <property type="entry name" value="RmlC-like_jellyroll"/>
</dbReference>